<comment type="subcellular location">
    <subcellularLocation>
        <location evidence="1">Endomembrane system</location>
    </subcellularLocation>
</comment>
<feature type="domain" description="Clathrin/coatomer adaptor adaptin-like N-terminal" evidence="6">
    <location>
        <begin position="2"/>
        <end position="74"/>
    </location>
</feature>
<dbReference type="InterPro" id="IPR026739">
    <property type="entry name" value="AP_beta"/>
</dbReference>
<evidence type="ECO:0000313" key="7">
    <source>
        <dbReference type="EMBL" id="KAE9259285.1"/>
    </source>
</evidence>
<evidence type="ECO:0000256" key="3">
    <source>
        <dbReference type="ARBA" id="ARBA00022448"/>
    </source>
</evidence>
<reference evidence="7 8" key="1">
    <citation type="submission" date="2018-08" db="EMBL/GenBank/DDBJ databases">
        <title>Genomic investigation of the strawberry pathogen Phytophthora fragariae indicates pathogenicity is determined by transcriptional variation in three key races.</title>
        <authorList>
            <person name="Adams T.M."/>
            <person name="Armitage A.D."/>
            <person name="Sobczyk M.K."/>
            <person name="Bates H.J."/>
            <person name="Dunwell J.M."/>
            <person name="Nellist C.F."/>
            <person name="Harrison R.J."/>
        </authorList>
    </citation>
    <scope>NUCLEOTIDE SEQUENCE [LARGE SCALE GENOMIC DNA]</scope>
    <source>
        <strain evidence="7 8">SCRP333</strain>
    </source>
</reference>
<keyword evidence="5" id="KW-0472">Membrane</keyword>
<protein>
    <recommendedName>
        <fullName evidence="6">Clathrin/coatomer adaptor adaptin-like N-terminal domain-containing protein</fullName>
    </recommendedName>
</protein>
<evidence type="ECO:0000313" key="8">
    <source>
        <dbReference type="Proteomes" id="UP000434957"/>
    </source>
</evidence>
<proteinExistence type="inferred from homology"/>
<evidence type="ECO:0000256" key="5">
    <source>
        <dbReference type="ARBA" id="ARBA00023136"/>
    </source>
</evidence>
<dbReference type="GO" id="GO:0030117">
    <property type="term" value="C:membrane coat"/>
    <property type="evidence" value="ECO:0007669"/>
    <property type="project" value="InterPro"/>
</dbReference>
<gene>
    <name evidence="7" type="ORF">PR003_g34851</name>
</gene>
<dbReference type="EMBL" id="QXFT01012517">
    <property type="protein sequence ID" value="KAE9259285.1"/>
    <property type="molecule type" value="Genomic_DNA"/>
</dbReference>
<dbReference type="GO" id="GO:0012505">
    <property type="term" value="C:endomembrane system"/>
    <property type="evidence" value="ECO:0007669"/>
    <property type="project" value="UniProtKB-SubCell"/>
</dbReference>
<keyword evidence="8" id="KW-1185">Reference proteome</keyword>
<evidence type="ECO:0000256" key="2">
    <source>
        <dbReference type="ARBA" id="ARBA00006613"/>
    </source>
</evidence>
<dbReference type="PANTHER" id="PTHR11134">
    <property type="entry name" value="ADAPTOR COMPLEX SUBUNIT BETA FAMILY MEMBER"/>
    <property type="match status" value="1"/>
</dbReference>
<dbReference type="InterPro" id="IPR002553">
    <property type="entry name" value="Clathrin/coatomer_adapt-like_N"/>
</dbReference>
<comment type="caution">
    <text evidence="7">The sequence shown here is derived from an EMBL/GenBank/DDBJ whole genome shotgun (WGS) entry which is preliminary data.</text>
</comment>
<dbReference type="GO" id="GO:0006886">
    <property type="term" value="P:intracellular protein transport"/>
    <property type="evidence" value="ECO:0007669"/>
    <property type="project" value="InterPro"/>
</dbReference>
<evidence type="ECO:0000256" key="1">
    <source>
        <dbReference type="ARBA" id="ARBA00004308"/>
    </source>
</evidence>
<keyword evidence="3" id="KW-0813">Transport</keyword>
<dbReference type="AlphaFoldDB" id="A0A6A4APD6"/>
<dbReference type="SUPFAM" id="SSF48371">
    <property type="entry name" value="ARM repeat"/>
    <property type="match status" value="1"/>
</dbReference>
<feature type="non-terminal residue" evidence="7">
    <location>
        <position position="1"/>
    </location>
</feature>
<sequence length="90" mass="10321">IRLVSERNIEQVLLEFKESATEVNVEFVRRSVRAIGRCAVKLVRAAEKCINVLLELIQTKMNYIVQEAINVIILANVQNVFLSMKVYCLL</sequence>
<dbReference type="GO" id="GO:0016192">
    <property type="term" value="P:vesicle-mediated transport"/>
    <property type="evidence" value="ECO:0007669"/>
    <property type="project" value="InterPro"/>
</dbReference>
<keyword evidence="4" id="KW-0653">Protein transport</keyword>
<name>A0A6A4APD6_9STRA</name>
<dbReference type="Proteomes" id="UP000434957">
    <property type="component" value="Unassembled WGS sequence"/>
</dbReference>
<organism evidence="7 8">
    <name type="scientific">Phytophthora rubi</name>
    <dbReference type="NCBI Taxonomy" id="129364"/>
    <lineage>
        <taxon>Eukaryota</taxon>
        <taxon>Sar</taxon>
        <taxon>Stramenopiles</taxon>
        <taxon>Oomycota</taxon>
        <taxon>Peronosporomycetes</taxon>
        <taxon>Peronosporales</taxon>
        <taxon>Peronosporaceae</taxon>
        <taxon>Phytophthora</taxon>
    </lineage>
</organism>
<accession>A0A6A4APD6</accession>
<dbReference type="InterPro" id="IPR011989">
    <property type="entry name" value="ARM-like"/>
</dbReference>
<dbReference type="Pfam" id="PF01602">
    <property type="entry name" value="Adaptin_N"/>
    <property type="match status" value="1"/>
</dbReference>
<dbReference type="InterPro" id="IPR016024">
    <property type="entry name" value="ARM-type_fold"/>
</dbReference>
<evidence type="ECO:0000259" key="6">
    <source>
        <dbReference type="Pfam" id="PF01602"/>
    </source>
</evidence>
<comment type="similarity">
    <text evidence="2">Belongs to the adaptor complexes large subunit family.</text>
</comment>
<evidence type="ECO:0000256" key="4">
    <source>
        <dbReference type="ARBA" id="ARBA00022927"/>
    </source>
</evidence>
<dbReference type="Gene3D" id="1.25.10.10">
    <property type="entry name" value="Leucine-rich Repeat Variant"/>
    <property type="match status" value="1"/>
</dbReference>